<sequence length="338" mass="37090">MAEKRLSLSVPLDGVGLREHPEICQEAERLGYTDAWSYEVDAIDAFTPLAVIGLHTNLRLGTAIANVYTRGPATLAETAAGVAEVAPGRFNLGIGSGSQPIVELWNSGKFRKPATRVREMALFLRRAFAGERVVFEGETFRVDGFRMSKPPSQPIPIHIAALREGMLRVAGEVGDGAIINWLSAEDVKKSVGVVREAARAAGRNPDEVEITARLMVCIDPLTPEVGQLQRRHLNAYLNVPVYKEFHRWLGRERLLAAMWSAWESGDRKGALAAVPDVVVQDLFVAGTAAERNAHVKRYLEAGVDTAFLQFISFDPDPAVRRERVLQAMREMSPKAAGL</sequence>
<evidence type="ECO:0000313" key="3">
    <source>
        <dbReference type="EMBL" id="WBL35201.1"/>
    </source>
</evidence>
<dbReference type="PANTHER" id="PTHR43244:SF1">
    <property type="entry name" value="5,10-METHYLENETETRAHYDROMETHANOPTERIN REDUCTASE"/>
    <property type="match status" value="1"/>
</dbReference>
<protein>
    <submittedName>
        <fullName evidence="3">LLM class F420-dependent oxidoreductase</fullName>
        <ecNumber evidence="3">1.-.-.-</ecNumber>
    </submittedName>
</protein>
<accession>A0ABY7M5Z3</accession>
<dbReference type="Gene3D" id="3.20.20.30">
    <property type="entry name" value="Luciferase-like domain"/>
    <property type="match status" value="1"/>
</dbReference>
<dbReference type="GO" id="GO:0016491">
    <property type="term" value="F:oxidoreductase activity"/>
    <property type="evidence" value="ECO:0007669"/>
    <property type="project" value="UniProtKB-KW"/>
</dbReference>
<dbReference type="RefSeq" id="WP_270055729.1">
    <property type="nucleotide sequence ID" value="NZ_CP115149.1"/>
</dbReference>
<dbReference type="InterPro" id="IPR050564">
    <property type="entry name" value="F420-G6PD/mer"/>
</dbReference>
<evidence type="ECO:0000313" key="4">
    <source>
        <dbReference type="Proteomes" id="UP001212803"/>
    </source>
</evidence>
<proteinExistence type="predicted"/>
<feature type="domain" description="Luciferase-like" evidence="2">
    <location>
        <begin position="16"/>
        <end position="305"/>
    </location>
</feature>
<gene>
    <name evidence="3" type="ORF">O0235_10410</name>
</gene>
<keyword evidence="4" id="KW-1185">Reference proteome</keyword>
<dbReference type="InterPro" id="IPR022526">
    <property type="entry name" value="F420_Rv3093c"/>
</dbReference>
<name>A0ABY7M5Z3_9CHLR</name>
<organism evidence="3 4">
    <name type="scientific">Tepidiforma flava</name>
    <dbReference type="NCBI Taxonomy" id="3004094"/>
    <lineage>
        <taxon>Bacteria</taxon>
        <taxon>Bacillati</taxon>
        <taxon>Chloroflexota</taxon>
        <taxon>Tepidiformia</taxon>
        <taxon>Tepidiformales</taxon>
        <taxon>Tepidiformaceae</taxon>
        <taxon>Tepidiforma</taxon>
    </lineage>
</organism>
<dbReference type="InterPro" id="IPR036661">
    <property type="entry name" value="Luciferase-like_sf"/>
</dbReference>
<dbReference type="EC" id="1.-.-.-" evidence="3"/>
<reference evidence="3 4" key="1">
    <citation type="journal article" date="2023" name="ISME J.">
        <title>Thermophilic Dehalococcoidia with unusual traits shed light on an unexpected past.</title>
        <authorList>
            <person name="Palmer M."/>
            <person name="Covington J.K."/>
            <person name="Zhou E.M."/>
            <person name="Thomas S.C."/>
            <person name="Habib N."/>
            <person name="Seymour C.O."/>
            <person name="Lai D."/>
            <person name="Johnston J."/>
            <person name="Hashimi A."/>
            <person name="Jiao J.Y."/>
            <person name="Muok A.R."/>
            <person name="Liu L."/>
            <person name="Xian W.D."/>
            <person name="Zhi X.Y."/>
            <person name="Li M.M."/>
            <person name="Silva L.P."/>
            <person name="Bowen B.P."/>
            <person name="Louie K."/>
            <person name="Briegel A."/>
            <person name="Pett-Ridge J."/>
            <person name="Weber P.K."/>
            <person name="Tocheva E.I."/>
            <person name="Woyke T."/>
            <person name="Northen T.R."/>
            <person name="Mayali X."/>
            <person name="Li W.J."/>
            <person name="Hedlund B.P."/>
        </authorList>
    </citation>
    <scope>NUCLEOTIDE SEQUENCE [LARGE SCALE GENOMIC DNA]</scope>
    <source>
        <strain evidence="3 4">YIM 72310</strain>
    </source>
</reference>
<dbReference type="CDD" id="cd01097">
    <property type="entry name" value="Tetrahydromethanopterin_reductase"/>
    <property type="match status" value="1"/>
</dbReference>
<keyword evidence="1 3" id="KW-0560">Oxidoreductase</keyword>
<evidence type="ECO:0000256" key="1">
    <source>
        <dbReference type="ARBA" id="ARBA00023002"/>
    </source>
</evidence>
<dbReference type="Pfam" id="PF00296">
    <property type="entry name" value="Bac_luciferase"/>
    <property type="match status" value="1"/>
</dbReference>
<dbReference type="SUPFAM" id="SSF51679">
    <property type="entry name" value="Bacterial luciferase-like"/>
    <property type="match status" value="1"/>
</dbReference>
<dbReference type="NCBIfam" id="TIGR03841">
    <property type="entry name" value="F420_Rv3093c"/>
    <property type="match status" value="1"/>
</dbReference>
<dbReference type="EMBL" id="CP115149">
    <property type="protein sequence ID" value="WBL35201.1"/>
    <property type="molecule type" value="Genomic_DNA"/>
</dbReference>
<dbReference type="Proteomes" id="UP001212803">
    <property type="component" value="Chromosome"/>
</dbReference>
<evidence type="ECO:0000259" key="2">
    <source>
        <dbReference type="Pfam" id="PF00296"/>
    </source>
</evidence>
<dbReference type="InterPro" id="IPR011251">
    <property type="entry name" value="Luciferase-like_dom"/>
</dbReference>
<dbReference type="PANTHER" id="PTHR43244">
    <property type="match status" value="1"/>
</dbReference>